<feature type="chain" id="PRO_5043037828" description="Amine oxidase" evidence="8">
    <location>
        <begin position="27"/>
        <end position="458"/>
    </location>
</feature>
<accession>A0AAN6QU76</accession>
<dbReference type="InterPro" id="IPR000269">
    <property type="entry name" value="Cu_amine_oxidase"/>
</dbReference>
<dbReference type="SUPFAM" id="SSF54416">
    <property type="entry name" value="Amine oxidase N-terminal region"/>
    <property type="match status" value="2"/>
</dbReference>
<evidence type="ECO:0000256" key="2">
    <source>
        <dbReference type="ARBA" id="ARBA00007983"/>
    </source>
</evidence>
<evidence type="ECO:0000256" key="3">
    <source>
        <dbReference type="ARBA" id="ARBA00022723"/>
    </source>
</evidence>
<dbReference type="GO" id="GO:0005886">
    <property type="term" value="C:plasma membrane"/>
    <property type="evidence" value="ECO:0007669"/>
    <property type="project" value="TreeGrafter"/>
</dbReference>
<feature type="domain" description="Copper amine oxidase catalytic" evidence="9">
    <location>
        <begin position="290"/>
        <end position="389"/>
    </location>
</feature>
<evidence type="ECO:0000313" key="11">
    <source>
        <dbReference type="Proteomes" id="UP001175353"/>
    </source>
</evidence>
<dbReference type="Pfam" id="PF01179">
    <property type="entry name" value="Cu_amine_oxid"/>
    <property type="match status" value="1"/>
</dbReference>
<reference evidence="10" key="1">
    <citation type="submission" date="2023-06" db="EMBL/GenBank/DDBJ databases">
        <title>Black Yeasts Isolated from many extreme environments.</title>
        <authorList>
            <person name="Coleine C."/>
            <person name="Stajich J.E."/>
            <person name="Selbmann L."/>
        </authorList>
    </citation>
    <scope>NUCLEOTIDE SEQUENCE</scope>
    <source>
        <strain evidence="10">CCFEE 5200</strain>
    </source>
</reference>
<keyword evidence="3 7" id="KW-0479">Metal-binding</keyword>
<feature type="signal peptide" evidence="8">
    <location>
        <begin position="1"/>
        <end position="26"/>
    </location>
</feature>
<evidence type="ECO:0000256" key="6">
    <source>
        <dbReference type="ARBA" id="ARBA00023008"/>
    </source>
</evidence>
<dbReference type="InterPro" id="IPR036460">
    <property type="entry name" value="Cu_amine_oxidase_C_sf"/>
</dbReference>
<evidence type="ECO:0000256" key="8">
    <source>
        <dbReference type="SAM" id="SignalP"/>
    </source>
</evidence>
<dbReference type="GO" id="GO:0048038">
    <property type="term" value="F:quinone binding"/>
    <property type="evidence" value="ECO:0007669"/>
    <property type="project" value="InterPro"/>
</dbReference>
<evidence type="ECO:0000256" key="7">
    <source>
        <dbReference type="RuleBase" id="RU000672"/>
    </source>
</evidence>
<keyword evidence="4 7" id="KW-0801">TPQ</keyword>
<proteinExistence type="inferred from homology"/>
<dbReference type="GO" id="GO:0009308">
    <property type="term" value="P:amine metabolic process"/>
    <property type="evidence" value="ECO:0007669"/>
    <property type="project" value="UniProtKB-UniRule"/>
</dbReference>
<dbReference type="InterPro" id="IPR016182">
    <property type="entry name" value="Cu_amine_oxidase_N-reg"/>
</dbReference>
<dbReference type="FunFam" id="3.10.450.40:FF:000018">
    <property type="entry name" value="Amine oxidase"/>
    <property type="match status" value="1"/>
</dbReference>
<dbReference type="EMBL" id="JAUJLE010000074">
    <property type="protein sequence ID" value="KAK0989575.1"/>
    <property type="molecule type" value="Genomic_DNA"/>
</dbReference>
<comment type="caution">
    <text evidence="10">The sequence shown here is derived from an EMBL/GenBank/DDBJ whole genome shotgun (WGS) entry which is preliminary data.</text>
</comment>
<keyword evidence="5 7" id="KW-0560">Oxidoreductase</keyword>
<dbReference type="Gene3D" id="2.70.98.20">
    <property type="entry name" value="Copper amine oxidase, catalytic domain"/>
    <property type="match status" value="1"/>
</dbReference>
<evidence type="ECO:0000256" key="5">
    <source>
        <dbReference type="ARBA" id="ARBA00023002"/>
    </source>
</evidence>
<dbReference type="InterPro" id="IPR015798">
    <property type="entry name" value="Cu_amine_oxidase_C"/>
</dbReference>
<comment type="cofactor">
    <cofactor evidence="7">
        <name>Cu cation</name>
        <dbReference type="ChEBI" id="CHEBI:23378"/>
    </cofactor>
    <text evidence="7">Contains 1 topaquinone per subunit.</text>
</comment>
<evidence type="ECO:0000259" key="9">
    <source>
        <dbReference type="Pfam" id="PF01179"/>
    </source>
</evidence>
<dbReference type="Gene3D" id="3.10.450.40">
    <property type="match status" value="1"/>
</dbReference>
<dbReference type="GO" id="GO:0008131">
    <property type="term" value="F:primary methylamine oxidase activity"/>
    <property type="evidence" value="ECO:0007669"/>
    <property type="project" value="InterPro"/>
</dbReference>
<protein>
    <recommendedName>
        <fullName evidence="7">Amine oxidase</fullName>
        <ecNumber evidence="7">1.4.3.-</ecNumber>
    </recommendedName>
</protein>
<dbReference type="SUPFAM" id="SSF49998">
    <property type="entry name" value="Amine oxidase catalytic domain"/>
    <property type="match status" value="1"/>
</dbReference>
<dbReference type="PANTHER" id="PTHR10638:SF20">
    <property type="entry name" value="AMINE OXIDASE"/>
    <property type="match status" value="1"/>
</dbReference>
<comment type="PTM">
    <text evidence="7">Topaquinone (TPQ) is generated by copper-dependent autoxidation of a specific tyrosyl residue.</text>
</comment>
<keyword evidence="6 7" id="KW-0186">Copper</keyword>
<dbReference type="AlphaFoldDB" id="A0AAN6QU76"/>
<dbReference type="EC" id="1.4.3.-" evidence="7"/>
<comment type="similarity">
    <text evidence="2 7">Belongs to the copper/topaquinone oxidase family.</text>
</comment>
<comment type="cofactor">
    <cofactor evidence="1">
        <name>Cu cation</name>
        <dbReference type="ChEBI" id="CHEBI:23378"/>
    </cofactor>
</comment>
<evidence type="ECO:0000313" key="10">
    <source>
        <dbReference type="EMBL" id="KAK0989575.1"/>
    </source>
</evidence>
<organism evidence="10 11">
    <name type="scientific">Friedmanniomyces endolithicus</name>
    <dbReference type="NCBI Taxonomy" id="329885"/>
    <lineage>
        <taxon>Eukaryota</taxon>
        <taxon>Fungi</taxon>
        <taxon>Dikarya</taxon>
        <taxon>Ascomycota</taxon>
        <taxon>Pezizomycotina</taxon>
        <taxon>Dothideomycetes</taxon>
        <taxon>Dothideomycetidae</taxon>
        <taxon>Mycosphaerellales</taxon>
        <taxon>Teratosphaeriaceae</taxon>
        <taxon>Friedmanniomyces</taxon>
    </lineage>
</organism>
<gene>
    <name evidence="10" type="ORF">LTR91_009219</name>
</gene>
<dbReference type="Proteomes" id="UP001175353">
    <property type="component" value="Unassembled WGS sequence"/>
</dbReference>
<keyword evidence="11" id="KW-1185">Reference proteome</keyword>
<evidence type="ECO:0000256" key="1">
    <source>
        <dbReference type="ARBA" id="ARBA00001935"/>
    </source>
</evidence>
<evidence type="ECO:0000256" key="4">
    <source>
        <dbReference type="ARBA" id="ARBA00022772"/>
    </source>
</evidence>
<keyword evidence="8" id="KW-0732">Signal</keyword>
<dbReference type="PANTHER" id="PTHR10638">
    <property type="entry name" value="COPPER AMINE OXIDASE"/>
    <property type="match status" value="1"/>
</dbReference>
<dbReference type="GO" id="GO:0005507">
    <property type="term" value="F:copper ion binding"/>
    <property type="evidence" value="ECO:0007669"/>
    <property type="project" value="InterPro"/>
</dbReference>
<name>A0AAN6QU76_9PEZI</name>
<sequence length="458" mass="51162">MLSSLLPRSLGLLGLGWLLLVGSSEGVPQPKAAWMRGARARLSKSSKWNSKSYVNGSACVETSPQDFQAPKENVWDGLTNWEAASVTQWLFAQADLNLTRSDDAGDWDNSVLLVELMMPNKSDVLPYVDGNATAPTRYAHVLLDLRATDSPTYSDVLVGPLPVVNGTTTWQPLEYPFTRKTGGSIRNLDADSDTIMTDFIYPITANISDITMDLWGGAATGADNDTLDVWGIDPVWQYDNKLTRWDSFWNKNTDVFDAETLLPLGLFLKILYTDNGRTQYSIINADKPNKYGDNLIDAANWAKYDLAVTKQKDTEPRSAHPYNGQDVYNPVINFDEFFDGECLLQEDLVVWLNLGMHHIPHTGDLPNTVFTTAHSGVQFMPLNYYDGDISRQTVNMVRINYSNSTVSKVETFGQQEALCEVDLAKEEFDPFSYTGDVVIRKFPYGESLRGGLVRVERC</sequence>